<evidence type="ECO:0000256" key="1">
    <source>
        <dbReference type="SAM" id="Phobius"/>
    </source>
</evidence>
<feature type="transmembrane region" description="Helical" evidence="1">
    <location>
        <begin position="111"/>
        <end position="130"/>
    </location>
</feature>
<proteinExistence type="predicted"/>
<reference evidence="4" key="1">
    <citation type="journal article" date="2019" name="Int. J. Syst. Evol. Microbiol.">
        <title>The Global Catalogue of Microorganisms (GCM) 10K type strain sequencing project: providing services to taxonomists for standard genome sequencing and annotation.</title>
        <authorList>
            <consortium name="The Broad Institute Genomics Platform"/>
            <consortium name="The Broad Institute Genome Sequencing Center for Infectious Disease"/>
            <person name="Wu L."/>
            <person name="Ma J."/>
        </authorList>
    </citation>
    <scope>NUCLEOTIDE SEQUENCE [LARGE SCALE GENOMIC DNA]</scope>
    <source>
        <strain evidence="4">CGMCC 1.12859</strain>
    </source>
</reference>
<keyword evidence="4" id="KW-1185">Reference proteome</keyword>
<accession>A0ABW2FYW1</accession>
<feature type="domain" description="DUF7144" evidence="2">
    <location>
        <begin position="19"/>
        <end position="132"/>
    </location>
</feature>
<gene>
    <name evidence="3" type="ORF">ACFQMG_17015</name>
</gene>
<keyword evidence="1" id="KW-1133">Transmembrane helix</keyword>
<dbReference type="RefSeq" id="WP_345708527.1">
    <property type="nucleotide sequence ID" value="NZ_BAABKV010000001.1"/>
</dbReference>
<name>A0ABW2FYW1_9ACTN</name>
<evidence type="ECO:0000313" key="4">
    <source>
        <dbReference type="Proteomes" id="UP001596435"/>
    </source>
</evidence>
<dbReference type="InterPro" id="IPR055568">
    <property type="entry name" value="DUF7144"/>
</dbReference>
<protein>
    <recommendedName>
        <fullName evidence="2">DUF7144 domain-containing protein</fullName>
    </recommendedName>
</protein>
<comment type="caution">
    <text evidence="3">The sequence shown here is derived from an EMBL/GenBank/DDBJ whole genome shotgun (WGS) entry which is preliminary data.</text>
</comment>
<keyword evidence="1" id="KW-0472">Membrane</keyword>
<feature type="transmembrane region" description="Helical" evidence="1">
    <location>
        <begin position="86"/>
        <end position="105"/>
    </location>
</feature>
<evidence type="ECO:0000259" key="2">
    <source>
        <dbReference type="Pfam" id="PF23636"/>
    </source>
</evidence>
<keyword evidence="1" id="KW-0812">Transmembrane</keyword>
<dbReference type="Pfam" id="PF23636">
    <property type="entry name" value="DUF7144"/>
    <property type="match status" value="1"/>
</dbReference>
<dbReference type="Proteomes" id="UP001596435">
    <property type="component" value="Unassembled WGS sequence"/>
</dbReference>
<organism evidence="3 4">
    <name type="scientific">Kitasatospora paranensis</name>
    <dbReference type="NCBI Taxonomy" id="258053"/>
    <lineage>
        <taxon>Bacteria</taxon>
        <taxon>Bacillati</taxon>
        <taxon>Actinomycetota</taxon>
        <taxon>Actinomycetes</taxon>
        <taxon>Kitasatosporales</taxon>
        <taxon>Streptomycetaceae</taxon>
        <taxon>Kitasatospora</taxon>
    </lineage>
</organism>
<feature type="transmembrane region" description="Helical" evidence="1">
    <location>
        <begin position="61"/>
        <end position="81"/>
    </location>
</feature>
<evidence type="ECO:0000313" key="3">
    <source>
        <dbReference type="EMBL" id="MFC7181259.1"/>
    </source>
</evidence>
<feature type="transmembrane region" description="Helical" evidence="1">
    <location>
        <begin position="12"/>
        <end position="41"/>
    </location>
</feature>
<dbReference type="EMBL" id="JBHTAJ010000029">
    <property type="protein sequence ID" value="MFC7181259.1"/>
    <property type="molecule type" value="Genomic_DNA"/>
</dbReference>
<sequence length="136" mass="14349">MPNAVKSGGDRNALASGVVAVAAVMLLLAGVLNLFRGIMAITDDPVFAPAPDYAFRFSLTAWGWIHVVLAVIAVLVGLGLFRLARWARVAGIVITALLIIANFLSIPAYPLWSIIVIGAATIALWGLCTVRREPVG</sequence>